<feature type="binding site" evidence="5">
    <location>
        <position position="83"/>
    </location>
    <ligand>
        <name>(2E)-4-hydroxy-3-methylbut-2-enyl diphosphate</name>
        <dbReference type="ChEBI" id="CHEBI:128753"/>
    </ligand>
</feature>
<feature type="binding site" evidence="5">
    <location>
        <position position="232"/>
    </location>
    <ligand>
        <name>(2E)-4-hydroxy-3-methylbut-2-enyl diphosphate</name>
        <dbReference type="ChEBI" id="CHEBI:128753"/>
    </ligand>
</feature>
<dbReference type="GO" id="GO:0019288">
    <property type="term" value="P:isopentenyl diphosphate biosynthetic process, methylerythritol 4-phosphate pathway"/>
    <property type="evidence" value="ECO:0007669"/>
    <property type="project" value="UniProtKB-UniRule"/>
</dbReference>
<evidence type="ECO:0000256" key="5">
    <source>
        <dbReference type="HAMAP-Rule" id="MF_00191"/>
    </source>
</evidence>
<comment type="pathway">
    <text evidence="5">Isoprenoid biosynthesis; isopentenyl diphosphate biosynthesis via DXP pathway; isopentenyl diphosphate from 1-deoxy-D-xylulose 5-phosphate: step 6/6.</text>
</comment>
<comment type="caution">
    <text evidence="5">Lacks conserved residue(s) required for the propagation of feature annotation.</text>
</comment>
<comment type="caution">
    <text evidence="6">The sequence shown here is derived from an EMBL/GenBank/DDBJ whole genome shotgun (WGS) entry which is preliminary data.</text>
</comment>
<dbReference type="UniPathway" id="UPA00056">
    <property type="reaction ID" value="UER00097"/>
</dbReference>
<keyword evidence="5" id="KW-0560">Oxidoreductase</keyword>
<accession>A0A8J3GDE0</accession>
<dbReference type="RefSeq" id="WP_189513889.1">
    <property type="nucleotide sequence ID" value="NZ_BMXG01000008.1"/>
</dbReference>
<dbReference type="NCBIfam" id="TIGR00216">
    <property type="entry name" value="ispH_lytB"/>
    <property type="match status" value="1"/>
</dbReference>
<keyword evidence="3 5" id="KW-0408">Iron</keyword>
<evidence type="ECO:0000313" key="6">
    <source>
        <dbReference type="EMBL" id="GHC00693.1"/>
    </source>
</evidence>
<feature type="binding site" evidence="5">
    <location>
        <position position="41"/>
    </location>
    <ligand>
        <name>dimethylallyl diphosphate</name>
        <dbReference type="ChEBI" id="CHEBI:57623"/>
    </ligand>
</feature>
<feature type="binding site" evidence="5">
    <location>
        <position position="133"/>
    </location>
    <ligand>
        <name>dimethylallyl diphosphate</name>
        <dbReference type="ChEBI" id="CHEBI:57623"/>
    </ligand>
</feature>
<dbReference type="EC" id="1.17.7.4" evidence="5"/>
<reference evidence="6" key="2">
    <citation type="submission" date="2020-09" db="EMBL/GenBank/DDBJ databases">
        <authorList>
            <person name="Sun Q."/>
            <person name="Kim S."/>
        </authorList>
    </citation>
    <scope>NUCLEOTIDE SEQUENCE</scope>
    <source>
        <strain evidence="6">KCTC 12870</strain>
    </source>
</reference>
<comment type="pathway">
    <text evidence="5">Isoprenoid biosynthesis; dimethylallyl diphosphate biosynthesis; dimethylallyl diphosphate from (2E)-4-hydroxy-3-methylbutenyl diphosphate: step 1/1.</text>
</comment>
<feature type="binding site" evidence="5">
    <location>
        <position position="105"/>
    </location>
    <ligand>
        <name>[4Fe-4S] cluster</name>
        <dbReference type="ChEBI" id="CHEBI:49883"/>
    </ligand>
</feature>
<feature type="binding site" evidence="5">
    <location>
        <position position="275"/>
    </location>
    <ligand>
        <name>(2E)-4-hydroxy-3-methylbut-2-enyl diphosphate</name>
        <dbReference type="ChEBI" id="CHEBI:128753"/>
    </ligand>
</feature>
<feature type="binding site" evidence="5">
    <location>
        <position position="83"/>
    </location>
    <ligand>
        <name>isopentenyl diphosphate</name>
        <dbReference type="ChEBI" id="CHEBI:128769"/>
    </ligand>
</feature>
<dbReference type="GO" id="GO:0046872">
    <property type="term" value="F:metal ion binding"/>
    <property type="evidence" value="ECO:0007669"/>
    <property type="project" value="UniProtKB-KW"/>
</dbReference>
<feature type="binding site" evidence="5">
    <location>
        <position position="230"/>
    </location>
    <ligand>
        <name>dimethylallyl diphosphate</name>
        <dbReference type="ChEBI" id="CHEBI:57623"/>
    </ligand>
</feature>
<dbReference type="Gene3D" id="3.40.50.11270">
    <property type="match status" value="1"/>
</dbReference>
<feature type="binding site" evidence="5">
    <location>
        <position position="83"/>
    </location>
    <ligand>
        <name>dimethylallyl diphosphate</name>
        <dbReference type="ChEBI" id="CHEBI:57623"/>
    </ligand>
</feature>
<gene>
    <name evidence="5 6" type="primary">ispH</name>
    <name evidence="6" type="ORF">GCM10007047_16430</name>
</gene>
<evidence type="ECO:0000256" key="3">
    <source>
        <dbReference type="ARBA" id="ARBA00023004"/>
    </source>
</evidence>
<dbReference type="Gene3D" id="3.40.1010.20">
    <property type="entry name" value="4-hydroxy-3-methylbut-2-enyl diphosphate reductase, catalytic domain"/>
    <property type="match status" value="2"/>
</dbReference>
<feature type="binding site" evidence="5">
    <location>
        <position position="41"/>
    </location>
    <ligand>
        <name>isopentenyl diphosphate</name>
        <dbReference type="ChEBI" id="CHEBI:128769"/>
    </ligand>
</feature>
<evidence type="ECO:0000256" key="1">
    <source>
        <dbReference type="ARBA" id="ARBA00022485"/>
    </source>
</evidence>
<evidence type="ECO:0000256" key="4">
    <source>
        <dbReference type="ARBA" id="ARBA00023014"/>
    </source>
</evidence>
<dbReference type="PANTHER" id="PTHR30426">
    <property type="entry name" value="4-HYDROXY-3-METHYLBUT-2-ENYL DIPHOSPHATE REDUCTASE"/>
    <property type="match status" value="1"/>
</dbReference>
<dbReference type="GO" id="GO:0016114">
    <property type="term" value="P:terpenoid biosynthetic process"/>
    <property type="evidence" value="ECO:0007669"/>
    <property type="project" value="UniProtKB-UniRule"/>
</dbReference>
<feature type="binding site" evidence="5">
    <location>
        <position position="201"/>
    </location>
    <ligand>
        <name>[4Fe-4S] cluster</name>
        <dbReference type="ChEBI" id="CHEBI:49883"/>
    </ligand>
</feature>
<feature type="binding site" evidence="5">
    <location>
        <position position="232"/>
    </location>
    <ligand>
        <name>dimethylallyl diphosphate</name>
        <dbReference type="ChEBI" id="CHEBI:57623"/>
    </ligand>
</feature>
<dbReference type="EMBL" id="BMXG01000008">
    <property type="protein sequence ID" value="GHC00693.1"/>
    <property type="molecule type" value="Genomic_DNA"/>
</dbReference>
<evidence type="ECO:0000256" key="2">
    <source>
        <dbReference type="ARBA" id="ARBA00022723"/>
    </source>
</evidence>
<proteinExistence type="inferred from homology"/>
<organism evidence="6 7">
    <name type="scientific">Cerasicoccus arenae</name>
    <dbReference type="NCBI Taxonomy" id="424488"/>
    <lineage>
        <taxon>Bacteria</taxon>
        <taxon>Pseudomonadati</taxon>
        <taxon>Verrucomicrobiota</taxon>
        <taxon>Opitutia</taxon>
        <taxon>Puniceicoccales</taxon>
        <taxon>Cerasicoccaceae</taxon>
        <taxon>Cerasicoccus</taxon>
    </lineage>
</organism>
<feature type="binding site" evidence="5">
    <location>
        <position position="230"/>
    </location>
    <ligand>
        <name>(2E)-4-hydroxy-3-methylbut-2-enyl diphosphate</name>
        <dbReference type="ChEBI" id="CHEBI:128753"/>
    </ligand>
</feature>
<comment type="catalytic activity">
    <reaction evidence="5">
        <text>isopentenyl diphosphate + 2 oxidized [2Fe-2S]-[ferredoxin] + H2O = (2E)-4-hydroxy-3-methylbut-2-enyl diphosphate + 2 reduced [2Fe-2S]-[ferredoxin] + 2 H(+)</text>
        <dbReference type="Rhea" id="RHEA:24488"/>
        <dbReference type="Rhea" id="RHEA-COMP:10000"/>
        <dbReference type="Rhea" id="RHEA-COMP:10001"/>
        <dbReference type="ChEBI" id="CHEBI:15377"/>
        <dbReference type="ChEBI" id="CHEBI:15378"/>
        <dbReference type="ChEBI" id="CHEBI:33737"/>
        <dbReference type="ChEBI" id="CHEBI:33738"/>
        <dbReference type="ChEBI" id="CHEBI:128753"/>
        <dbReference type="ChEBI" id="CHEBI:128769"/>
        <dbReference type="EC" id="1.17.7.4"/>
    </reaction>
</comment>
<dbReference type="HAMAP" id="MF_00191">
    <property type="entry name" value="IspH"/>
    <property type="match status" value="1"/>
</dbReference>
<comment type="catalytic activity">
    <reaction evidence="5">
        <text>dimethylallyl diphosphate + 2 oxidized [2Fe-2S]-[ferredoxin] + H2O = (2E)-4-hydroxy-3-methylbut-2-enyl diphosphate + 2 reduced [2Fe-2S]-[ferredoxin] + 2 H(+)</text>
        <dbReference type="Rhea" id="RHEA:24825"/>
        <dbReference type="Rhea" id="RHEA-COMP:10000"/>
        <dbReference type="Rhea" id="RHEA-COMP:10001"/>
        <dbReference type="ChEBI" id="CHEBI:15377"/>
        <dbReference type="ChEBI" id="CHEBI:15378"/>
        <dbReference type="ChEBI" id="CHEBI:33737"/>
        <dbReference type="ChEBI" id="CHEBI:33738"/>
        <dbReference type="ChEBI" id="CHEBI:57623"/>
        <dbReference type="ChEBI" id="CHEBI:128753"/>
        <dbReference type="EC" id="1.17.7.4"/>
    </reaction>
</comment>
<keyword evidence="4 5" id="KW-0411">Iron-sulfur</keyword>
<feature type="binding site" evidence="5">
    <location>
        <position position="230"/>
    </location>
    <ligand>
        <name>isopentenyl diphosphate</name>
        <dbReference type="ChEBI" id="CHEBI:128769"/>
    </ligand>
</feature>
<feature type="binding site" evidence="5">
    <location>
        <position position="232"/>
    </location>
    <ligand>
        <name>isopentenyl diphosphate</name>
        <dbReference type="ChEBI" id="CHEBI:128769"/>
    </ligand>
</feature>
<feature type="binding site" evidence="5">
    <location>
        <position position="41"/>
    </location>
    <ligand>
        <name>(2E)-4-hydroxy-3-methylbut-2-enyl diphosphate</name>
        <dbReference type="ChEBI" id="CHEBI:128753"/>
    </ligand>
</feature>
<dbReference type="CDD" id="cd13944">
    <property type="entry name" value="lytB_ispH"/>
    <property type="match status" value="1"/>
</dbReference>
<feature type="binding site" evidence="5">
    <location>
        <position position="275"/>
    </location>
    <ligand>
        <name>isopentenyl diphosphate</name>
        <dbReference type="ChEBI" id="CHEBI:128769"/>
    </ligand>
</feature>
<feature type="binding site" evidence="5">
    <location>
        <position position="275"/>
    </location>
    <ligand>
        <name>dimethylallyl diphosphate</name>
        <dbReference type="ChEBI" id="CHEBI:57623"/>
    </ligand>
</feature>
<feature type="binding site" evidence="5">
    <location>
        <position position="173"/>
    </location>
    <ligand>
        <name>(2E)-4-hydroxy-3-methylbut-2-enyl diphosphate</name>
        <dbReference type="ChEBI" id="CHEBI:128753"/>
    </ligand>
</feature>
<dbReference type="GO" id="GO:0051745">
    <property type="term" value="F:4-hydroxy-3-methylbut-2-enyl diphosphate reductase activity"/>
    <property type="evidence" value="ECO:0007669"/>
    <property type="project" value="UniProtKB-UniRule"/>
</dbReference>
<comment type="function">
    <text evidence="5">Catalyzes the conversion of 1-hydroxy-2-methyl-2-(E)-butenyl 4-diphosphate (HMBPP) into a mixture of isopentenyl diphosphate (IPP) and dimethylallyl diphosphate (DMAPP). Acts in the terminal step of the DOXP/MEP pathway for isoprenoid precursor biosynthesis.</text>
</comment>
<keyword evidence="7" id="KW-1185">Reference proteome</keyword>
<feature type="binding site" evidence="5">
    <location>
        <position position="133"/>
    </location>
    <ligand>
        <name>(2E)-4-hydroxy-3-methylbut-2-enyl diphosphate</name>
        <dbReference type="ChEBI" id="CHEBI:128753"/>
    </ligand>
</feature>
<dbReference type="InterPro" id="IPR003451">
    <property type="entry name" value="LytB/IspH"/>
</dbReference>
<comment type="cofactor">
    <cofactor evidence="5">
        <name>[4Fe-4S] cluster</name>
        <dbReference type="ChEBI" id="CHEBI:49883"/>
    </cofactor>
    <text evidence="5">Binds 1 [4Fe-4S] cluster per subunit.</text>
</comment>
<evidence type="ECO:0000313" key="7">
    <source>
        <dbReference type="Proteomes" id="UP000642829"/>
    </source>
</evidence>
<comment type="similarity">
    <text evidence="5">Belongs to the IspH family.</text>
</comment>
<keyword evidence="2 5" id="KW-0479">Metal-binding</keyword>
<dbReference type="Proteomes" id="UP000642829">
    <property type="component" value="Unassembled WGS sequence"/>
</dbReference>
<protein>
    <recommendedName>
        <fullName evidence="5">4-hydroxy-3-methylbut-2-enyl diphosphate reductase</fullName>
        <shortName evidence="5">HMBPP reductase</shortName>
        <ecNumber evidence="5">1.17.7.4</ecNumber>
    </recommendedName>
</protein>
<sequence>MEVIRADSAGFCWGVERAIDIAAKFAAEGKRPVYTDGPLIHNKQMMERLEATGIKEVGDYQSTTNLQVSDEDRENGVLVVRAHGISPERREYLKSLGMNFKDATCPDVGIIAGKIKMHARKGFATVIFGDPKHPEVMGLMGYTEGRGHVVKNEGEVRALPDDMGPQVCMVSQSTMFTDEFERLSNILRERFPEAKVFDTICGATKERQSDIHVLQTNGAEAIVVVGGRHSANTKKLAALVEKTGLPAYHVETVEELDCEHLKQQYGKVGVTAGASTPEFLIKEVVEKLQLA</sequence>
<dbReference type="AlphaFoldDB" id="A0A8J3GDE0"/>
<keyword evidence="5" id="KW-0414">Isoprene biosynthesis</keyword>
<dbReference type="Pfam" id="PF02401">
    <property type="entry name" value="LYTB"/>
    <property type="match status" value="1"/>
</dbReference>
<dbReference type="PANTHER" id="PTHR30426:SF0">
    <property type="entry name" value="4-HYDROXY-3-METHYLBUT-2-ENYL DIPHOSPHATE REDUCTASE"/>
    <property type="match status" value="1"/>
</dbReference>
<feature type="binding site" evidence="5">
    <location>
        <position position="133"/>
    </location>
    <ligand>
        <name>isopentenyl diphosphate</name>
        <dbReference type="ChEBI" id="CHEBI:128769"/>
    </ligand>
</feature>
<name>A0A8J3GDE0_9BACT</name>
<feature type="binding site" evidence="5">
    <location>
        <position position="12"/>
    </location>
    <ligand>
        <name>[4Fe-4S] cluster</name>
        <dbReference type="ChEBI" id="CHEBI:49883"/>
    </ligand>
</feature>
<dbReference type="GO" id="GO:0050992">
    <property type="term" value="P:dimethylallyl diphosphate biosynthetic process"/>
    <property type="evidence" value="ECO:0007669"/>
    <property type="project" value="UniProtKB-UniRule"/>
</dbReference>
<feature type="active site" description="Proton donor" evidence="5">
    <location>
        <position position="135"/>
    </location>
</feature>
<keyword evidence="1 5" id="KW-0004">4Fe-4S</keyword>
<reference evidence="6" key="1">
    <citation type="journal article" date="2014" name="Int. J. Syst. Evol. Microbiol.">
        <title>Complete genome sequence of Corynebacterium casei LMG S-19264T (=DSM 44701T), isolated from a smear-ripened cheese.</title>
        <authorList>
            <consortium name="US DOE Joint Genome Institute (JGI-PGF)"/>
            <person name="Walter F."/>
            <person name="Albersmeier A."/>
            <person name="Kalinowski J."/>
            <person name="Ruckert C."/>
        </authorList>
    </citation>
    <scope>NUCLEOTIDE SEQUENCE</scope>
    <source>
        <strain evidence="6">KCTC 12870</strain>
    </source>
</reference>
<dbReference type="UniPathway" id="UPA00059">
    <property type="reaction ID" value="UER00105"/>
</dbReference>
<dbReference type="GO" id="GO:0051539">
    <property type="term" value="F:4 iron, 4 sulfur cluster binding"/>
    <property type="evidence" value="ECO:0007669"/>
    <property type="project" value="UniProtKB-UniRule"/>
</dbReference>